<accession>A0ABV3M603</accession>
<sequence>MGHLLKHTGYSIQPQSKTGTPHIALPWKRGGKHTVTVHTNEGGVEIH</sequence>
<gene>
    <name evidence="2" type="ORF">AB0887_34915</name>
</gene>
<evidence type="ECO:0000256" key="1">
    <source>
        <dbReference type="SAM" id="MobiDB-lite"/>
    </source>
</evidence>
<proteinExistence type="predicted"/>
<keyword evidence="3" id="KW-1185">Reference proteome</keyword>
<evidence type="ECO:0000313" key="2">
    <source>
        <dbReference type="EMBL" id="MEW2367119.1"/>
    </source>
</evidence>
<comment type="caution">
    <text evidence="2">The sequence shown here is derived from an EMBL/GenBank/DDBJ whole genome shotgun (WGS) entry which is preliminary data.</text>
</comment>
<dbReference type="EMBL" id="JBEYRS010000022">
    <property type="protein sequence ID" value="MEW2367119.1"/>
    <property type="molecule type" value="Genomic_DNA"/>
</dbReference>
<reference evidence="2 3" key="1">
    <citation type="submission" date="2024-06" db="EMBL/GenBank/DDBJ databases">
        <title>The Natural Products Discovery Center: Release of the First 8490 Sequenced Strains for Exploring Actinobacteria Biosynthetic Diversity.</title>
        <authorList>
            <person name="Kalkreuter E."/>
            <person name="Kautsar S.A."/>
            <person name="Yang D."/>
            <person name="Bader C.D."/>
            <person name="Teijaro C.N."/>
            <person name="Fluegel L."/>
            <person name="Davis C.M."/>
            <person name="Simpson J.R."/>
            <person name="Lauterbach L."/>
            <person name="Steele A.D."/>
            <person name="Gui C."/>
            <person name="Meng S."/>
            <person name="Li G."/>
            <person name="Viehrig K."/>
            <person name="Ye F."/>
            <person name="Su P."/>
            <person name="Kiefer A.F."/>
            <person name="Nichols A."/>
            <person name="Cepeda A.J."/>
            <person name="Yan W."/>
            <person name="Fan B."/>
            <person name="Jiang Y."/>
            <person name="Adhikari A."/>
            <person name="Zheng C.-J."/>
            <person name="Schuster L."/>
            <person name="Cowan T.M."/>
            <person name="Smanski M.J."/>
            <person name="Chevrette M.G."/>
            <person name="De Carvalho L.P.S."/>
            <person name="Shen B."/>
        </authorList>
    </citation>
    <scope>NUCLEOTIDE SEQUENCE [LARGE SCALE GENOMIC DNA]</scope>
    <source>
        <strain evidence="2 3">NPDC047833</strain>
    </source>
</reference>
<organism evidence="2 3">
    <name type="scientific">Streptomyces huasconensis</name>
    <dbReference type="NCBI Taxonomy" id="1854574"/>
    <lineage>
        <taxon>Bacteria</taxon>
        <taxon>Bacillati</taxon>
        <taxon>Actinomycetota</taxon>
        <taxon>Actinomycetes</taxon>
        <taxon>Kitasatosporales</taxon>
        <taxon>Streptomycetaceae</taxon>
        <taxon>Streptomyces</taxon>
    </lineage>
</organism>
<feature type="region of interest" description="Disordered" evidence="1">
    <location>
        <begin position="1"/>
        <end position="27"/>
    </location>
</feature>
<evidence type="ECO:0000313" key="3">
    <source>
        <dbReference type="Proteomes" id="UP001553843"/>
    </source>
</evidence>
<name>A0ABV3M603_9ACTN</name>
<protein>
    <submittedName>
        <fullName evidence="2">Uncharacterized protein</fullName>
    </submittedName>
</protein>
<dbReference type="RefSeq" id="WP_359773007.1">
    <property type="nucleotide sequence ID" value="NZ_JBEYRR010000001.1"/>
</dbReference>
<feature type="compositionally biased region" description="Polar residues" evidence="1">
    <location>
        <begin position="10"/>
        <end position="19"/>
    </location>
</feature>
<dbReference type="Proteomes" id="UP001553843">
    <property type="component" value="Unassembled WGS sequence"/>
</dbReference>